<organism evidence="1 2">
    <name type="scientific">Clonorchis sinensis</name>
    <name type="common">Chinese liver fluke</name>
    <dbReference type="NCBI Taxonomy" id="79923"/>
    <lineage>
        <taxon>Eukaryota</taxon>
        <taxon>Metazoa</taxon>
        <taxon>Spiralia</taxon>
        <taxon>Lophotrochozoa</taxon>
        <taxon>Platyhelminthes</taxon>
        <taxon>Trematoda</taxon>
        <taxon>Digenea</taxon>
        <taxon>Opisthorchiida</taxon>
        <taxon>Opisthorchiata</taxon>
        <taxon>Opisthorchiidae</taxon>
        <taxon>Clonorchis</taxon>
    </lineage>
</organism>
<evidence type="ECO:0000313" key="2">
    <source>
        <dbReference type="Proteomes" id="UP000286415"/>
    </source>
</evidence>
<dbReference type="AlphaFoldDB" id="A0A3R7ESB7"/>
<protein>
    <submittedName>
        <fullName evidence="1">Uncharacterized protein</fullName>
    </submittedName>
</protein>
<reference evidence="1 2" key="2">
    <citation type="journal article" date="2021" name="Genomics">
        <title>High-quality reference genome for Clonorchis sinensis.</title>
        <authorList>
            <person name="Young N.D."/>
            <person name="Stroehlein A.J."/>
            <person name="Kinkar L."/>
            <person name="Wang T."/>
            <person name="Sohn W.M."/>
            <person name="Chang B.C.H."/>
            <person name="Kaur P."/>
            <person name="Weisz D."/>
            <person name="Dudchenko O."/>
            <person name="Aiden E.L."/>
            <person name="Korhonen P.K."/>
            <person name="Gasser R.B."/>
        </authorList>
    </citation>
    <scope>NUCLEOTIDE SEQUENCE [LARGE SCALE GENOMIC DNA]</scope>
    <source>
        <strain evidence="1">Cs-k2</strain>
    </source>
</reference>
<evidence type="ECO:0000313" key="1">
    <source>
        <dbReference type="EMBL" id="KAG5454549.1"/>
    </source>
</evidence>
<sequence>MYGAAQRTDSCVIVSFDTTVLPSAKICKGRRYFPGAQVEEGGLVEVPHLEPLTQKSDPRGSGRM</sequence>
<name>A0A3R7ESB7_CLOSI</name>
<keyword evidence="2" id="KW-1185">Reference proteome</keyword>
<proteinExistence type="predicted"/>
<accession>A0A3R7ESB7</accession>
<dbReference type="Proteomes" id="UP000286415">
    <property type="component" value="Unassembled WGS sequence"/>
</dbReference>
<dbReference type="InParanoid" id="A0A3R7ESB7"/>
<dbReference type="EMBL" id="NIRI02000005">
    <property type="protein sequence ID" value="KAG5454549.1"/>
    <property type="molecule type" value="Genomic_DNA"/>
</dbReference>
<gene>
    <name evidence="1" type="ORF">CSKR_105448</name>
</gene>
<comment type="caution">
    <text evidence="1">The sequence shown here is derived from an EMBL/GenBank/DDBJ whole genome shotgun (WGS) entry which is preliminary data.</text>
</comment>
<reference evidence="1 2" key="1">
    <citation type="journal article" date="2018" name="Biotechnol. Adv.">
        <title>Improved genomic resources and new bioinformatic workflow for the carcinogenic parasite Clonorchis sinensis: Biotechnological implications.</title>
        <authorList>
            <person name="Wang D."/>
            <person name="Korhonen P.K."/>
            <person name="Gasser R.B."/>
            <person name="Young N.D."/>
        </authorList>
    </citation>
    <scope>NUCLEOTIDE SEQUENCE [LARGE SCALE GENOMIC DNA]</scope>
    <source>
        <strain evidence="1">Cs-k2</strain>
    </source>
</reference>